<evidence type="ECO:0000256" key="3">
    <source>
        <dbReference type="ARBA" id="ARBA00022807"/>
    </source>
</evidence>
<keyword evidence="2" id="KW-0053">Apoptosis</keyword>
<feature type="compositionally biased region" description="Basic and acidic residues" evidence="4">
    <location>
        <begin position="926"/>
        <end position="937"/>
    </location>
</feature>
<evidence type="ECO:0000256" key="4">
    <source>
        <dbReference type="SAM" id="MobiDB-lite"/>
    </source>
</evidence>
<keyword evidence="5" id="KW-0472">Membrane</keyword>
<comment type="similarity">
    <text evidence="1">Belongs to the peptidase C14B family.</text>
</comment>
<dbReference type="Gene3D" id="3.40.50.1460">
    <property type="match status" value="1"/>
</dbReference>
<reference evidence="7" key="1">
    <citation type="submission" date="2021-01" db="EMBL/GenBank/DDBJ databases">
        <authorList>
            <person name="Kaushik A."/>
        </authorList>
    </citation>
    <scope>NUCLEOTIDE SEQUENCE</scope>
    <source>
        <strain evidence="7">AG3-T5</strain>
    </source>
</reference>
<evidence type="ECO:0000259" key="6">
    <source>
        <dbReference type="Pfam" id="PF00656"/>
    </source>
</evidence>
<proteinExistence type="inferred from homology"/>
<dbReference type="EMBL" id="CAJMWW010000062">
    <property type="protein sequence ID" value="CAE6409845.1"/>
    <property type="molecule type" value="Genomic_DNA"/>
</dbReference>
<keyword evidence="3" id="KW-0788">Thiol protease</keyword>
<evidence type="ECO:0000313" key="8">
    <source>
        <dbReference type="Proteomes" id="UP000663841"/>
    </source>
</evidence>
<feature type="region of interest" description="Disordered" evidence="4">
    <location>
        <begin position="169"/>
        <end position="192"/>
    </location>
</feature>
<evidence type="ECO:0000256" key="2">
    <source>
        <dbReference type="ARBA" id="ARBA00022703"/>
    </source>
</evidence>
<dbReference type="InterPro" id="IPR029030">
    <property type="entry name" value="Caspase-like_dom_sf"/>
</dbReference>
<dbReference type="PANTHER" id="PTHR48104">
    <property type="entry name" value="METACASPASE-4"/>
    <property type="match status" value="1"/>
</dbReference>
<feature type="transmembrane region" description="Helical" evidence="5">
    <location>
        <begin position="750"/>
        <end position="772"/>
    </location>
</feature>
<feature type="compositionally biased region" description="Low complexity" evidence="4">
    <location>
        <begin position="885"/>
        <end position="895"/>
    </location>
</feature>
<feature type="domain" description="Peptidase C14 caspase" evidence="6">
    <location>
        <begin position="20"/>
        <end position="285"/>
    </location>
</feature>
<evidence type="ECO:0000256" key="1">
    <source>
        <dbReference type="ARBA" id="ARBA00009005"/>
    </source>
</evidence>
<dbReference type="GO" id="GO:0006508">
    <property type="term" value="P:proteolysis"/>
    <property type="evidence" value="ECO:0007669"/>
    <property type="project" value="InterPro"/>
</dbReference>
<dbReference type="Proteomes" id="UP000663841">
    <property type="component" value="Unassembled WGS sequence"/>
</dbReference>
<evidence type="ECO:0000313" key="7">
    <source>
        <dbReference type="EMBL" id="CAE6409845.1"/>
    </source>
</evidence>
<keyword evidence="5" id="KW-0812">Transmembrane</keyword>
<sequence length="943" mass="105055">MVSNEDIQPDQPPVPRIHGLIIGVNKYARSDIHPDLHGCVGDAQSMLKYFTDLGVPEDRFFCLYNEHATREAILDAFVHRLIKNPYIKPHDPIVIYFAGHGDRMPAPKGWQTTDGMVEMILPHDVSTFDKKGQYNYGIPDLTLAFLLYQLSQEKGNNITVILDSCHSGSATRSNEVRSRSSHDSNAPPLPETLDVQLRKSLSVDYPTEIEHNLTSKQASRSAMAPSLDSHILLAACQNTEKAQEITKHDSSGDKNPETSGIFTTALLRELRECDRATTSYTSLIRSLLASHPKPSGNIGLQTFQCEGRNQDRLLFSTQYSISKGRIGLIHTSDKAVYRVRIGSAQGVVPGTEFGVFYGKMDPTAPPLATLVATDVGPIFSQLSSQAPNDPPDIPPNAYVTIIKYNDHSNGVRVWVDEKIRQDEFWKTVLGSLDSLPIFWATSREHHDVELLFSDGDIELRGAHLTPGKFGNSHMFRRAADAKQLVEMVTAVIYFHFHLKYQNKAAPVREKLIMALRELKPKNNTWGSMIYEVKGEDMFGDSVPAGTVATLHADPNKIFGLELTNNSSENLFPYVLYYDFEDYSVGCLYEPPGRSIKAPLAAGKSLTIGYGSGGFQQFQVDFTNPKSDKEHGAFVLFVFSEWVDIGYLQQESPLVPGTFEPRGERRGRYDSGIWDSLIVRVEMVKTYKAGAKPNLSNRAIRSFQAVAGDRASFSRIVAFDITLGVLYSVACLIESFGFFAMVRQHAKLVGLYSWASVGAVVVVLAAEVIRIIIHFSLKGSLIDECTRENTGGVVLERKGFWEPTTSSILTEPQAREWCSDAWSRATFGDFAWFIVSALLGAMFVSVNFAYWRQLLDPTSVVSRYPRAPSEQYGMGALPPHHPQPYNPYAQQQYNPYSYGQPDPFARNDFAPPYDAQKLPGYGSHGFDNQEPRDDKDSNGPRPQA</sequence>
<evidence type="ECO:0000256" key="5">
    <source>
        <dbReference type="SAM" id="Phobius"/>
    </source>
</evidence>
<name>A0A8H2WWX7_9AGAM</name>
<dbReference type="GO" id="GO:0005737">
    <property type="term" value="C:cytoplasm"/>
    <property type="evidence" value="ECO:0007669"/>
    <property type="project" value="TreeGrafter"/>
</dbReference>
<accession>A0A8H2WWX7</accession>
<comment type="caution">
    <text evidence="7">The sequence shown here is derived from an EMBL/GenBank/DDBJ whole genome shotgun (WGS) entry which is preliminary data.</text>
</comment>
<dbReference type="PANTHER" id="PTHR48104:SF30">
    <property type="entry name" value="METACASPASE-1"/>
    <property type="match status" value="1"/>
</dbReference>
<dbReference type="AlphaFoldDB" id="A0A8H2WWX7"/>
<feature type="transmembrane region" description="Helical" evidence="5">
    <location>
        <begin position="829"/>
        <end position="849"/>
    </location>
</feature>
<dbReference type="InterPro" id="IPR011600">
    <property type="entry name" value="Pept_C14_caspase"/>
</dbReference>
<dbReference type="SUPFAM" id="SSF52129">
    <property type="entry name" value="Caspase-like"/>
    <property type="match status" value="1"/>
</dbReference>
<feature type="region of interest" description="Disordered" evidence="4">
    <location>
        <begin position="871"/>
        <end position="943"/>
    </location>
</feature>
<keyword evidence="5" id="KW-1133">Transmembrane helix</keyword>
<dbReference type="GO" id="GO:0004197">
    <property type="term" value="F:cysteine-type endopeptidase activity"/>
    <property type="evidence" value="ECO:0007669"/>
    <property type="project" value="InterPro"/>
</dbReference>
<protein>
    <recommendedName>
        <fullName evidence="6">Peptidase C14 caspase domain-containing protein</fullName>
    </recommendedName>
</protein>
<feature type="transmembrane region" description="Helical" evidence="5">
    <location>
        <begin position="715"/>
        <end position="738"/>
    </location>
</feature>
<organism evidence="7 8">
    <name type="scientific">Rhizoctonia solani</name>
    <dbReference type="NCBI Taxonomy" id="456999"/>
    <lineage>
        <taxon>Eukaryota</taxon>
        <taxon>Fungi</taxon>
        <taxon>Dikarya</taxon>
        <taxon>Basidiomycota</taxon>
        <taxon>Agaricomycotina</taxon>
        <taxon>Agaricomycetes</taxon>
        <taxon>Cantharellales</taxon>
        <taxon>Ceratobasidiaceae</taxon>
        <taxon>Rhizoctonia</taxon>
    </lineage>
</organism>
<gene>
    <name evidence="7" type="ORF">RDB_LOCUS20928</name>
</gene>
<dbReference type="Pfam" id="PF00656">
    <property type="entry name" value="Peptidase_C14"/>
    <property type="match status" value="1"/>
</dbReference>
<keyword evidence="3" id="KW-0645">Protease</keyword>
<keyword evidence="3" id="KW-0378">Hydrolase</keyword>
<dbReference type="InterPro" id="IPR050452">
    <property type="entry name" value="Metacaspase"/>
</dbReference>
<dbReference type="GO" id="GO:0006915">
    <property type="term" value="P:apoptotic process"/>
    <property type="evidence" value="ECO:0007669"/>
    <property type="project" value="UniProtKB-KW"/>
</dbReference>